<name>A0A1Y3B8B5_EURMA</name>
<feature type="non-terminal residue" evidence="2">
    <location>
        <position position="143"/>
    </location>
</feature>
<feature type="region of interest" description="Disordered" evidence="1">
    <location>
        <begin position="66"/>
        <end position="107"/>
    </location>
</feature>
<evidence type="ECO:0000256" key="1">
    <source>
        <dbReference type="SAM" id="MobiDB-lite"/>
    </source>
</evidence>
<organism evidence="2 3">
    <name type="scientific">Euroglyphus maynei</name>
    <name type="common">Mayne's house dust mite</name>
    <dbReference type="NCBI Taxonomy" id="6958"/>
    <lineage>
        <taxon>Eukaryota</taxon>
        <taxon>Metazoa</taxon>
        <taxon>Ecdysozoa</taxon>
        <taxon>Arthropoda</taxon>
        <taxon>Chelicerata</taxon>
        <taxon>Arachnida</taxon>
        <taxon>Acari</taxon>
        <taxon>Acariformes</taxon>
        <taxon>Sarcoptiformes</taxon>
        <taxon>Astigmata</taxon>
        <taxon>Psoroptidia</taxon>
        <taxon>Analgoidea</taxon>
        <taxon>Pyroglyphidae</taxon>
        <taxon>Pyroglyphinae</taxon>
        <taxon>Euroglyphus</taxon>
    </lineage>
</organism>
<sequence length="143" mass="16080">PPPLPQSLPSAIPVVPVKIETTKLNFPDHILSEEELNTADLQLEQFLRTKFISTLPFNNKQLLTLPESSLPPQLQRPKSLQTTRAPQQHLSLTQSTKPHQHQHHHHQLLLPQHNQQVINSAVTGLPLTSAKQLSNLNSALNRH</sequence>
<gene>
    <name evidence="2" type="ORF">BLA29_013247</name>
</gene>
<protein>
    <submittedName>
        <fullName evidence="2">Uncharacterized protein</fullName>
    </submittedName>
</protein>
<accession>A0A1Y3B8B5</accession>
<proteinExistence type="predicted"/>
<evidence type="ECO:0000313" key="3">
    <source>
        <dbReference type="Proteomes" id="UP000194236"/>
    </source>
</evidence>
<evidence type="ECO:0000313" key="2">
    <source>
        <dbReference type="EMBL" id="OTF77121.1"/>
    </source>
</evidence>
<dbReference type="EMBL" id="MUJZ01034216">
    <property type="protein sequence ID" value="OTF77121.1"/>
    <property type="molecule type" value="Genomic_DNA"/>
</dbReference>
<reference evidence="2 3" key="1">
    <citation type="submission" date="2017-03" db="EMBL/GenBank/DDBJ databases">
        <title>Genome Survey of Euroglyphus maynei.</title>
        <authorList>
            <person name="Arlian L.G."/>
            <person name="Morgan M.S."/>
            <person name="Rider S.D."/>
        </authorList>
    </citation>
    <scope>NUCLEOTIDE SEQUENCE [LARGE SCALE GENOMIC DNA]</scope>
    <source>
        <strain evidence="2">Arlian Lab</strain>
        <tissue evidence="2">Whole body</tissue>
    </source>
</reference>
<dbReference type="Proteomes" id="UP000194236">
    <property type="component" value="Unassembled WGS sequence"/>
</dbReference>
<feature type="non-terminal residue" evidence="2">
    <location>
        <position position="1"/>
    </location>
</feature>
<feature type="compositionally biased region" description="Basic residues" evidence="1">
    <location>
        <begin position="98"/>
        <end position="107"/>
    </location>
</feature>
<comment type="caution">
    <text evidence="2">The sequence shown here is derived from an EMBL/GenBank/DDBJ whole genome shotgun (WGS) entry which is preliminary data.</text>
</comment>
<feature type="compositionally biased region" description="Polar residues" evidence="1">
    <location>
        <begin position="66"/>
        <end position="97"/>
    </location>
</feature>
<keyword evidence="3" id="KW-1185">Reference proteome</keyword>
<dbReference type="AlphaFoldDB" id="A0A1Y3B8B5"/>